<dbReference type="SUPFAM" id="SSF53697">
    <property type="entry name" value="SIS domain"/>
    <property type="match status" value="1"/>
</dbReference>
<dbReference type="EMBL" id="HBIW01007785">
    <property type="protein sequence ID" value="CAE0691125.1"/>
    <property type="molecule type" value="Transcribed_RNA"/>
</dbReference>
<dbReference type="GO" id="GO:0006094">
    <property type="term" value="P:gluconeogenesis"/>
    <property type="evidence" value="ECO:0007669"/>
    <property type="project" value="UniProtKB-KW"/>
</dbReference>
<comment type="similarity">
    <text evidence="2 8">Belongs to the GPI family.</text>
</comment>
<keyword evidence="4 8" id="KW-0312">Gluconeogenesis</keyword>
<keyword evidence="5 8" id="KW-0324">Glycolysis</keyword>
<dbReference type="HAMAP" id="MF_00473">
    <property type="entry name" value="G6P_isomerase"/>
    <property type="match status" value="1"/>
</dbReference>
<dbReference type="PANTHER" id="PTHR11469:SF1">
    <property type="entry name" value="GLUCOSE-6-PHOSPHATE ISOMERASE"/>
    <property type="match status" value="1"/>
</dbReference>
<dbReference type="UniPathway" id="UPA00109">
    <property type="reaction ID" value="UER00181"/>
</dbReference>
<dbReference type="GO" id="GO:0006096">
    <property type="term" value="P:glycolytic process"/>
    <property type="evidence" value="ECO:0007669"/>
    <property type="project" value="UniProtKB-UniPathway"/>
</dbReference>
<dbReference type="InterPro" id="IPR018189">
    <property type="entry name" value="Phosphoglucose_isomerase_CS"/>
</dbReference>
<dbReference type="PROSITE" id="PS00765">
    <property type="entry name" value="P_GLUCOSE_ISOMERASE_1"/>
    <property type="match status" value="1"/>
</dbReference>
<dbReference type="GO" id="GO:0048029">
    <property type="term" value="F:monosaccharide binding"/>
    <property type="evidence" value="ECO:0007669"/>
    <property type="project" value="TreeGrafter"/>
</dbReference>
<dbReference type="InterPro" id="IPR035482">
    <property type="entry name" value="SIS_PGI_2"/>
</dbReference>
<dbReference type="AlphaFoldDB" id="A0A6S8T688"/>
<organism evidence="10">
    <name type="scientific">Pelagomonas calceolata</name>
    <dbReference type="NCBI Taxonomy" id="35677"/>
    <lineage>
        <taxon>Eukaryota</taxon>
        <taxon>Sar</taxon>
        <taxon>Stramenopiles</taxon>
        <taxon>Ochrophyta</taxon>
        <taxon>Pelagophyceae</taxon>
        <taxon>Pelagomonadales</taxon>
        <taxon>Pelagomonadaceae</taxon>
        <taxon>Pelagomonas</taxon>
    </lineage>
</organism>
<dbReference type="InterPro" id="IPR046348">
    <property type="entry name" value="SIS_dom_sf"/>
</dbReference>
<dbReference type="PROSITE" id="PS51463">
    <property type="entry name" value="P_GLUCOSE_ISOMERASE_3"/>
    <property type="match status" value="1"/>
</dbReference>
<dbReference type="GO" id="GO:0004347">
    <property type="term" value="F:glucose-6-phosphate isomerase activity"/>
    <property type="evidence" value="ECO:0007669"/>
    <property type="project" value="UniProtKB-EC"/>
</dbReference>
<reference evidence="10" key="1">
    <citation type="submission" date="2021-01" db="EMBL/GenBank/DDBJ databases">
        <authorList>
            <person name="Corre E."/>
            <person name="Pelletier E."/>
            <person name="Niang G."/>
            <person name="Scheremetjew M."/>
            <person name="Finn R."/>
            <person name="Kale V."/>
            <person name="Holt S."/>
            <person name="Cochrane G."/>
            <person name="Meng A."/>
            <person name="Brown T."/>
            <person name="Cohen L."/>
        </authorList>
    </citation>
    <scope>NUCLEOTIDE SEQUENCE</scope>
    <source>
        <strain evidence="10">CCMP1756</strain>
    </source>
</reference>
<proteinExistence type="inferred from homology"/>
<dbReference type="Pfam" id="PF00342">
    <property type="entry name" value="PGI"/>
    <property type="match status" value="1"/>
</dbReference>
<evidence type="ECO:0000256" key="2">
    <source>
        <dbReference type="ARBA" id="ARBA00006604"/>
    </source>
</evidence>
<evidence type="ECO:0000256" key="8">
    <source>
        <dbReference type="RuleBase" id="RU000612"/>
    </source>
</evidence>
<gene>
    <name evidence="9" type="ORF">PCAL00307_LOCUS6560</name>
    <name evidence="10" type="ORF">PCAL00307_LOCUS6561</name>
</gene>
<dbReference type="Gene3D" id="1.10.1390.10">
    <property type="match status" value="1"/>
</dbReference>
<dbReference type="PRINTS" id="PR00662">
    <property type="entry name" value="G6PISOMERASE"/>
</dbReference>
<dbReference type="Gene3D" id="3.40.50.10490">
    <property type="entry name" value="Glucose-6-phosphate isomerase like protein, domain 1"/>
    <property type="match status" value="2"/>
</dbReference>
<dbReference type="PROSITE" id="PS00174">
    <property type="entry name" value="P_GLUCOSE_ISOMERASE_2"/>
    <property type="match status" value="1"/>
</dbReference>
<dbReference type="NCBIfam" id="NF001211">
    <property type="entry name" value="PRK00179.1"/>
    <property type="match status" value="1"/>
</dbReference>
<dbReference type="InterPro" id="IPR023096">
    <property type="entry name" value="G6P_Isomerase_C"/>
</dbReference>
<dbReference type="CDD" id="cd05016">
    <property type="entry name" value="SIS_PGI_2"/>
    <property type="match status" value="1"/>
</dbReference>
<dbReference type="InterPro" id="IPR001672">
    <property type="entry name" value="G6P_Isomerase"/>
</dbReference>
<comment type="pathway">
    <text evidence="1 8">Carbohydrate degradation; glycolysis; D-glyceraldehyde 3-phosphate and glycerone phosphate from D-glucose: step 2/4.</text>
</comment>
<dbReference type="CDD" id="cd05015">
    <property type="entry name" value="SIS_PGI_1"/>
    <property type="match status" value="1"/>
</dbReference>
<evidence type="ECO:0000256" key="4">
    <source>
        <dbReference type="ARBA" id="ARBA00022432"/>
    </source>
</evidence>
<dbReference type="EMBL" id="HBIW01007784">
    <property type="protein sequence ID" value="CAE0691124.1"/>
    <property type="molecule type" value="Transcribed_RNA"/>
</dbReference>
<keyword evidence="6 8" id="KW-0413">Isomerase</keyword>
<evidence type="ECO:0000256" key="3">
    <source>
        <dbReference type="ARBA" id="ARBA00011952"/>
    </source>
</evidence>
<dbReference type="PANTHER" id="PTHR11469">
    <property type="entry name" value="GLUCOSE-6-PHOSPHATE ISOMERASE"/>
    <property type="match status" value="1"/>
</dbReference>
<dbReference type="GO" id="GO:0097367">
    <property type="term" value="F:carbohydrate derivative binding"/>
    <property type="evidence" value="ECO:0007669"/>
    <property type="project" value="InterPro"/>
</dbReference>
<dbReference type="GO" id="GO:0005829">
    <property type="term" value="C:cytosol"/>
    <property type="evidence" value="ECO:0007669"/>
    <property type="project" value="TreeGrafter"/>
</dbReference>
<sequence length="619" mass="66088">MAARNGSITDDAVKAIGEAVKSVSDAAGAAIEAVSDAVPEATPLAPSLDTTALGNSLKDAATYSSETLEASFPETAKLLNGPSGIAGTAEWKAVAQAATQQKAKHLRDQLEDAERCASLRVEAEGVLMDFARQKVDQETMSKLVALARKANVEGKRDAMFRGDVINETEKRSVFHAALRAPKTAAPMIANGEDQVKFVNSVLDKIEDFTQRVRSGKWVGATGKKLTTVLAIGIGGSYLGPEFLYEALRADASCKKAAEGRTLKFVANVDPVDFARQVDGVDASSTLVVVVSKSFTTAETIMNAKTVKDWLTSSIKADATKVVRQHVAAVSTQMQLTADFGIAPENVFAFGDYVGGRFSVHSPVGVLPLALQYGMAPLREFLAGAHAMDLHFKSAPLEKNLPVLLGLLGLYNSTFLGYNCKAILPYAQALLRFAAHVQQLDMESNGKRVAMDGSTLSFEAGEICFGEPGTNGQHSFYQLMHQGRVVPAEFIGFKKSQAPVTLAGNALSNHDELMCNFFAQPDALAVGKVSEDPHKAFPGDRPSLSLLFDAVTPRSMGLLLALYEHRVAVQGWVWGINSFDQWGVQLGKVLAKEVGKGLVAKSTQGFNASTAVLIAAYMEQ</sequence>
<evidence type="ECO:0000256" key="1">
    <source>
        <dbReference type="ARBA" id="ARBA00004926"/>
    </source>
</evidence>
<dbReference type="InterPro" id="IPR035476">
    <property type="entry name" value="SIS_PGI_1"/>
</dbReference>
<evidence type="ECO:0000256" key="6">
    <source>
        <dbReference type="ARBA" id="ARBA00023235"/>
    </source>
</evidence>
<evidence type="ECO:0000256" key="5">
    <source>
        <dbReference type="ARBA" id="ARBA00023152"/>
    </source>
</evidence>
<name>A0A6S8T688_9STRA</name>
<evidence type="ECO:0000313" key="9">
    <source>
        <dbReference type="EMBL" id="CAE0691124.1"/>
    </source>
</evidence>
<protein>
    <recommendedName>
        <fullName evidence="3 8">Glucose-6-phosphate isomerase</fullName>
        <ecNumber evidence="3 8">5.3.1.9</ecNumber>
    </recommendedName>
</protein>
<evidence type="ECO:0000313" key="10">
    <source>
        <dbReference type="EMBL" id="CAE0691125.1"/>
    </source>
</evidence>
<evidence type="ECO:0000256" key="7">
    <source>
        <dbReference type="ARBA" id="ARBA00029321"/>
    </source>
</evidence>
<accession>A0A6S8T688</accession>
<comment type="catalytic activity">
    <reaction evidence="7 8">
        <text>alpha-D-glucose 6-phosphate = beta-D-fructose 6-phosphate</text>
        <dbReference type="Rhea" id="RHEA:11816"/>
        <dbReference type="ChEBI" id="CHEBI:57634"/>
        <dbReference type="ChEBI" id="CHEBI:58225"/>
        <dbReference type="EC" id="5.3.1.9"/>
    </reaction>
</comment>
<dbReference type="GO" id="GO:0051156">
    <property type="term" value="P:glucose 6-phosphate metabolic process"/>
    <property type="evidence" value="ECO:0007669"/>
    <property type="project" value="TreeGrafter"/>
</dbReference>
<dbReference type="EC" id="5.3.1.9" evidence="3 8"/>